<feature type="region of interest" description="Disordered" evidence="3">
    <location>
        <begin position="1"/>
        <end position="21"/>
    </location>
</feature>
<comment type="similarity">
    <text evidence="1">Belongs to the MAP7 family.</text>
</comment>
<sequence length="163" mass="19519">LDERQRLARERREEREKQNAVREAQLLEREERARLYYEKQQEDRRRRLDEQRLKEERRHAAVEEKRRQKLEEEKARYEAVVKRTLEKSRRVKPKPNRWSWGGTLTSSTSHNSGMHRMPLTPWENNVVSRLQTPTHSYLARSRSAVSLSGDAGKATHTHTHTQT</sequence>
<proteinExistence type="inferred from homology"/>
<organism evidence="4 5">
    <name type="scientific">Silurus asotus</name>
    <name type="common">Amur catfish</name>
    <name type="synonym">Parasilurus asotus</name>
    <dbReference type="NCBI Taxonomy" id="30991"/>
    <lineage>
        <taxon>Eukaryota</taxon>
        <taxon>Metazoa</taxon>
        <taxon>Chordata</taxon>
        <taxon>Craniata</taxon>
        <taxon>Vertebrata</taxon>
        <taxon>Euteleostomi</taxon>
        <taxon>Actinopterygii</taxon>
        <taxon>Neopterygii</taxon>
        <taxon>Teleostei</taxon>
        <taxon>Ostariophysi</taxon>
        <taxon>Siluriformes</taxon>
        <taxon>Siluridae</taxon>
        <taxon>Silurus</taxon>
    </lineage>
</organism>
<dbReference type="InterPro" id="IPR051483">
    <property type="entry name" value="MAP7_domain-containing"/>
</dbReference>
<name>A0AAD5FB84_SILAS</name>
<feature type="region of interest" description="Disordered" evidence="3">
    <location>
        <begin position="38"/>
        <end position="73"/>
    </location>
</feature>
<feature type="region of interest" description="Disordered" evidence="3">
    <location>
        <begin position="138"/>
        <end position="163"/>
    </location>
</feature>
<keyword evidence="2" id="KW-0175">Coiled coil</keyword>
<dbReference type="EMBL" id="MU579904">
    <property type="protein sequence ID" value="KAI5609164.1"/>
    <property type="molecule type" value="Genomic_DNA"/>
</dbReference>
<evidence type="ECO:0000313" key="4">
    <source>
        <dbReference type="EMBL" id="KAI5609164.1"/>
    </source>
</evidence>
<dbReference type="GO" id="GO:0015630">
    <property type="term" value="C:microtubule cytoskeleton"/>
    <property type="evidence" value="ECO:0007669"/>
    <property type="project" value="TreeGrafter"/>
</dbReference>
<evidence type="ECO:0000313" key="5">
    <source>
        <dbReference type="Proteomes" id="UP001205998"/>
    </source>
</evidence>
<evidence type="ECO:0000256" key="3">
    <source>
        <dbReference type="SAM" id="MobiDB-lite"/>
    </source>
</evidence>
<dbReference type="Proteomes" id="UP001205998">
    <property type="component" value="Unassembled WGS sequence"/>
</dbReference>
<comment type="caution">
    <text evidence="4">The sequence shown here is derived from an EMBL/GenBank/DDBJ whole genome shotgun (WGS) entry which is preliminary data.</text>
</comment>
<gene>
    <name evidence="4" type="ORF">C0J50_6166</name>
</gene>
<feature type="non-terminal residue" evidence="4">
    <location>
        <position position="163"/>
    </location>
</feature>
<feature type="region of interest" description="Disordered" evidence="3">
    <location>
        <begin position="87"/>
        <end position="114"/>
    </location>
</feature>
<dbReference type="PANTHER" id="PTHR15073:SF4">
    <property type="entry name" value="ENSCONSIN"/>
    <property type="match status" value="1"/>
</dbReference>
<evidence type="ECO:0000256" key="1">
    <source>
        <dbReference type="ARBA" id="ARBA00007525"/>
    </source>
</evidence>
<evidence type="ECO:0000256" key="2">
    <source>
        <dbReference type="ARBA" id="ARBA00023054"/>
    </source>
</evidence>
<dbReference type="GO" id="GO:0000226">
    <property type="term" value="P:microtubule cytoskeleton organization"/>
    <property type="evidence" value="ECO:0007669"/>
    <property type="project" value="TreeGrafter"/>
</dbReference>
<feature type="compositionally biased region" description="Low complexity" evidence="3">
    <location>
        <begin position="98"/>
        <end position="109"/>
    </location>
</feature>
<dbReference type="PANTHER" id="PTHR15073">
    <property type="entry name" value="MICROTUBULE-ASSOCIATED PROTEIN"/>
    <property type="match status" value="1"/>
</dbReference>
<reference evidence="4" key="1">
    <citation type="submission" date="2018-07" db="EMBL/GenBank/DDBJ databases">
        <title>Comparative genomics of catfishes provides insights into carnivory and benthic adaptation.</title>
        <authorList>
            <person name="Zhang Y."/>
            <person name="Wang D."/>
            <person name="Peng Z."/>
            <person name="Zheng S."/>
            <person name="Shao F."/>
            <person name="Tao W."/>
        </authorList>
    </citation>
    <scope>NUCLEOTIDE SEQUENCE</scope>
    <source>
        <strain evidence="4">Chongqing</strain>
    </source>
</reference>
<keyword evidence="5" id="KW-1185">Reference proteome</keyword>
<protein>
    <submittedName>
        <fullName evidence="4">Ensconsin isoform X9</fullName>
    </submittedName>
</protein>
<feature type="non-terminal residue" evidence="4">
    <location>
        <position position="1"/>
    </location>
</feature>
<accession>A0AAD5FB84</accession>
<dbReference type="AlphaFoldDB" id="A0AAD5FB84"/>